<accession>X1MHC4</accession>
<gene>
    <name evidence="1" type="ORF">S06H3_08059</name>
</gene>
<name>X1MHC4_9ZZZZ</name>
<evidence type="ECO:0000313" key="1">
    <source>
        <dbReference type="EMBL" id="GAI05774.1"/>
    </source>
</evidence>
<dbReference type="Pfam" id="PF13181">
    <property type="entry name" value="TPR_8"/>
    <property type="match status" value="1"/>
</dbReference>
<dbReference type="SUPFAM" id="SSF48452">
    <property type="entry name" value="TPR-like"/>
    <property type="match status" value="1"/>
</dbReference>
<dbReference type="InterPro" id="IPR019734">
    <property type="entry name" value="TPR_rpt"/>
</dbReference>
<dbReference type="PROSITE" id="PS50005">
    <property type="entry name" value="TPR"/>
    <property type="match status" value="1"/>
</dbReference>
<comment type="caution">
    <text evidence="1">The sequence shown here is derived from an EMBL/GenBank/DDBJ whole genome shotgun (WGS) entry which is preliminary data.</text>
</comment>
<dbReference type="PROSITE" id="PS50293">
    <property type="entry name" value="TPR_REGION"/>
    <property type="match status" value="1"/>
</dbReference>
<feature type="non-terminal residue" evidence="1">
    <location>
        <position position="1"/>
    </location>
</feature>
<proteinExistence type="predicted"/>
<protein>
    <submittedName>
        <fullName evidence="1">Uncharacterized protein</fullName>
    </submittedName>
</protein>
<dbReference type="AlphaFoldDB" id="X1MHC4"/>
<reference evidence="1" key="1">
    <citation type="journal article" date="2014" name="Front. Microbiol.">
        <title>High frequency of phylogenetically diverse reductive dehalogenase-homologous genes in deep subseafloor sedimentary metagenomes.</title>
        <authorList>
            <person name="Kawai M."/>
            <person name="Futagami T."/>
            <person name="Toyoda A."/>
            <person name="Takaki Y."/>
            <person name="Nishi S."/>
            <person name="Hori S."/>
            <person name="Arai W."/>
            <person name="Tsubouchi T."/>
            <person name="Morono Y."/>
            <person name="Uchiyama I."/>
            <person name="Ito T."/>
            <person name="Fujiyama A."/>
            <person name="Inagaki F."/>
            <person name="Takami H."/>
        </authorList>
    </citation>
    <scope>NUCLEOTIDE SEQUENCE</scope>
    <source>
        <strain evidence="1">Expedition CK06-06</strain>
    </source>
</reference>
<dbReference type="Gene3D" id="1.25.40.10">
    <property type="entry name" value="Tetratricopeptide repeat domain"/>
    <property type="match status" value="1"/>
</dbReference>
<dbReference type="EMBL" id="BARV01003350">
    <property type="protein sequence ID" value="GAI05774.1"/>
    <property type="molecule type" value="Genomic_DNA"/>
</dbReference>
<dbReference type="SMART" id="SM00028">
    <property type="entry name" value="TPR"/>
    <property type="match status" value="1"/>
</dbReference>
<dbReference type="InterPro" id="IPR011990">
    <property type="entry name" value="TPR-like_helical_dom_sf"/>
</dbReference>
<organism evidence="1">
    <name type="scientific">marine sediment metagenome</name>
    <dbReference type="NCBI Taxonomy" id="412755"/>
    <lineage>
        <taxon>unclassified sequences</taxon>
        <taxon>metagenomes</taxon>
        <taxon>ecological metagenomes</taxon>
    </lineage>
</organism>
<sequence>GSIEVENFIKTQLIGKTQSMKNVELTTLILEHITENGYDSGIELYEKNREKGRILEGMVNQYGYKLLAEGKISEAIDIFKFNVYTHPESANSYDSLGEAYMKAGNKELAIKNYEKSLELDLDNKNAVEMLKKLLEK</sequence>